<dbReference type="AlphaFoldDB" id="A0A7V3E7H8"/>
<dbReference type="InterPro" id="IPR050884">
    <property type="entry name" value="CNP_phosphodiesterase-III"/>
</dbReference>
<gene>
    <name evidence="6" type="ORF">ENS31_07435</name>
</gene>
<dbReference type="InterPro" id="IPR029052">
    <property type="entry name" value="Metallo-depent_PP-like"/>
</dbReference>
<keyword evidence="3" id="KW-0408">Iron</keyword>
<dbReference type="GO" id="GO:0016787">
    <property type="term" value="F:hydrolase activity"/>
    <property type="evidence" value="ECO:0007669"/>
    <property type="project" value="UniProtKB-KW"/>
</dbReference>
<dbReference type="EMBL" id="DSUJ01000008">
    <property type="protein sequence ID" value="HFI91352.1"/>
    <property type="molecule type" value="Genomic_DNA"/>
</dbReference>
<protein>
    <submittedName>
        <fullName evidence="6">Metallophosphoesterase</fullName>
    </submittedName>
</protein>
<accession>A0A7V3E7H8</accession>
<keyword evidence="2" id="KW-0378">Hydrolase</keyword>
<dbReference type="PANTHER" id="PTHR42988:SF2">
    <property type="entry name" value="CYCLIC NUCLEOTIDE PHOSPHODIESTERASE CBUA0032-RELATED"/>
    <property type="match status" value="1"/>
</dbReference>
<evidence type="ECO:0000313" key="6">
    <source>
        <dbReference type="EMBL" id="HFI91352.1"/>
    </source>
</evidence>
<dbReference type="Gene3D" id="3.60.21.10">
    <property type="match status" value="1"/>
</dbReference>
<dbReference type="InterPro" id="IPR004843">
    <property type="entry name" value="Calcineurin-like_PHP"/>
</dbReference>
<evidence type="ECO:0000256" key="2">
    <source>
        <dbReference type="ARBA" id="ARBA00022801"/>
    </source>
</evidence>
<feature type="domain" description="Calcineurin-like phosphoesterase" evidence="5">
    <location>
        <begin position="1"/>
        <end position="241"/>
    </location>
</feature>
<proteinExistence type="inferred from homology"/>
<sequence length="313" mass="35875">MKIAHISDLHLNTLFNDANLARIKKLIKYISEKSVDHLIVSGDLTDNAEESDLIILKRMLTKSGFSSHTDLTVIPGNHDIFGGPQKPADIFSFPERCKEIDYQAKLKFFKTIFKDTFHNNTNITEDEDFPFLKDLGSVKIIGINSVAEYSKYKNPFASNGEVKLDQFNKLSELLQKYSDTDAIKIVVIHHHFNKIKNTKRSIAGIWQNIEKQTMKLKKKKRLLSLFRKYNIDLVLHGHIHYSEYYERKGISFLNAGASAFGYSGKSIRVNMINISNGIIECELHKITENGEVKIEELFRSETKVGLKFSPIYN</sequence>
<organism evidence="6">
    <name type="scientific">Ignavibacterium album</name>
    <dbReference type="NCBI Taxonomy" id="591197"/>
    <lineage>
        <taxon>Bacteria</taxon>
        <taxon>Pseudomonadati</taxon>
        <taxon>Ignavibacteriota</taxon>
        <taxon>Ignavibacteria</taxon>
        <taxon>Ignavibacteriales</taxon>
        <taxon>Ignavibacteriaceae</taxon>
        <taxon>Ignavibacterium</taxon>
    </lineage>
</organism>
<dbReference type="Pfam" id="PF00149">
    <property type="entry name" value="Metallophos"/>
    <property type="match status" value="1"/>
</dbReference>
<comment type="caution">
    <text evidence="6">The sequence shown here is derived from an EMBL/GenBank/DDBJ whole genome shotgun (WGS) entry which is preliminary data.</text>
</comment>
<dbReference type="GO" id="GO:0046872">
    <property type="term" value="F:metal ion binding"/>
    <property type="evidence" value="ECO:0007669"/>
    <property type="project" value="UniProtKB-KW"/>
</dbReference>
<name>A0A7V3E7H8_9BACT</name>
<evidence type="ECO:0000256" key="3">
    <source>
        <dbReference type="ARBA" id="ARBA00023004"/>
    </source>
</evidence>
<evidence type="ECO:0000256" key="4">
    <source>
        <dbReference type="ARBA" id="ARBA00025742"/>
    </source>
</evidence>
<evidence type="ECO:0000259" key="5">
    <source>
        <dbReference type="Pfam" id="PF00149"/>
    </source>
</evidence>
<reference evidence="6" key="1">
    <citation type="journal article" date="2020" name="mSystems">
        <title>Genome- and Community-Level Interaction Insights into Carbon Utilization and Element Cycling Functions of Hydrothermarchaeota in Hydrothermal Sediment.</title>
        <authorList>
            <person name="Zhou Z."/>
            <person name="Liu Y."/>
            <person name="Xu W."/>
            <person name="Pan J."/>
            <person name="Luo Z.H."/>
            <person name="Li M."/>
        </authorList>
    </citation>
    <scope>NUCLEOTIDE SEQUENCE [LARGE SCALE GENOMIC DNA]</scope>
    <source>
        <strain evidence="6">SpSt-479</strain>
    </source>
</reference>
<dbReference type="SUPFAM" id="SSF56300">
    <property type="entry name" value="Metallo-dependent phosphatases"/>
    <property type="match status" value="1"/>
</dbReference>
<dbReference type="PANTHER" id="PTHR42988">
    <property type="entry name" value="PHOSPHOHYDROLASE"/>
    <property type="match status" value="1"/>
</dbReference>
<evidence type="ECO:0000256" key="1">
    <source>
        <dbReference type="ARBA" id="ARBA00022723"/>
    </source>
</evidence>
<keyword evidence="1" id="KW-0479">Metal-binding</keyword>
<comment type="similarity">
    <text evidence="4">Belongs to the cyclic nucleotide phosphodiesterase class-III family.</text>
</comment>